<dbReference type="InterPro" id="IPR004675">
    <property type="entry name" value="AhpD_core"/>
</dbReference>
<dbReference type="Pfam" id="PF02627">
    <property type="entry name" value="CMD"/>
    <property type="match status" value="1"/>
</dbReference>
<organism evidence="2 3">
    <name type="scientific">Acuticoccus mangrovi</name>
    <dbReference type="NCBI Taxonomy" id="2796142"/>
    <lineage>
        <taxon>Bacteria</taxon>
        <taxon>Pseudomonadati</taxon>
        <taxon>Pseudomonadota</taxon>
        <taxon>Alphaproteobacteria</taxon>
        <taxon>Hyphomicrobiales</taxon>
        <taxon>Amorphaceae</taxon>
        <taxon>Acuticoccus</taxon>
    </lineage>
</organism>
<evidence type="ECO:0000313" key="3">
    <source>
        <dbReference type="Proteomes" id="UP000609531"/>
    </source>
</evidence>
<feature type="domain" description="Carboxymuconolactone decarboxylase-like" evidence="1">
    <location>
        <begin position="51"/>
        <end position="127"/>
    </location>
</feature>
<dbReference type="EMBL" id="JAEKJA010000007">
    <property type="protein sequence ID" value="MBJ3776189.1"/>
    <property type="molecule type" value="Genomic_DNA"/>
</dbReference>
<dbReference type="Proteomes" id="UP000609531">
    <property type="component" value="Unassembled WGS sequence"/>
</dbReference>
<dbReference type="GO" id="GO:0051920">
    <property type="term" value="F:peroxiredoxin activity"/>
    <property type="evidence" value="ECO:0007669"/>
    <property type="project" value="InterPro"/>
</dbReference>
<name>A0A934MLA4_9HYPH</name>
<dbReference type="InterPro" id="IPR029032">
    <property type="entry name" value="AhpD-like"/>
</dbReference>
<dbReference type="PANTHER" id="PTHR35446">
    <property type="entry name" value="SI:CH211-175M2.5"/>
    <property type="match status" value="1"/>
</dbReference>
<gene>
    <name evidence="2" type="ORF">JCR33_10850</name>
</gene>
<dbReference type="Gene3D" id="1.20.1290.10">
    <property type="entry name" value="AhpD-like"/>
    <property type="match status" value="1"/>
</dbReference>
<evidence type="ECO:0000313" key="2">
    <source>
        <dbReference type="EMBL" id="MBJ3776189.1"/>
    </source>
</evidence>
<proteinExistence type="predicted"/>
<dbReference type="RefSeq" id="WP_198882065.1">
    <property type="nucleotide sequence ID" value="NZ_JAEKJA010000007.1"/>
</dbReference>
<evidence type="ECO:0000259" key="1">
    <source>
        <dbReference type="Pfam" id="PF02627"/>
    </source>
</evidence>
<dbReference type="PANTHER" id="PTHR35446:SF2">
    <property type="entry name" value="CARBOXYMUCONOLACTONE DECARBOXYLASE-LIKE DOMAIN-CONTAINING PROTEIN"/>
    <property type="match status" value="1"/>
</dbReference>
<comment type="caution">
    <text evidence="2">The sequence shown here is derived from an EMBL/GenBank/DDBJ whole genome shotgun (WGS) entry which is preliminary data.</text>
</comment>
<keyword evidence="3" id="KW-1185">Reference proteome</keyword>
<dbReference type="SUPFAM" id="SSF69118">
    <property type="entry name" value="AhpD-like"/>
    <property type="match status" value="1"/>
</dbReference>
<sequence>MSGLPPLLPLVSDADAPPEVAAVYADIRATRGGDFINNFWRVLANDPALLARTWADLKAVMGKGSLDPLTKELVYIAVSVTNGCTYCINSHTASARAKGMTDAMLAELIGVVGMANETNRLVTGLQVPVDEEFLAR</sequence>
<dbReference type="AlphaFoldDB" id="A0A934MLA4"/>
<reference evidence="2" key="1">
    <citation type="submission" date="2020-12" db="EMBL/GenBank/DDBJ databases">
        <title>Bacterial taxonomy.</title>
        <authorList>
            <person name="Pan X."/>
        </authorList>
    </citation>
    <scope>NUCLEOTIDE SEQUENCE</scope>
    <source>
        <strain evidence="2">B2012</strain>
    </source>
</reference>
<dbReference type="InterPro" id="IPR003779">
    <property type="entry name" value="CMD-like"/>
</dbReference>
<protein>
    <submittedName>
        <fullName evidence="2">Carboxymuconolactone decarboxylase family protein</fullName>
    </submittedName>
</protein>
<accession>A0A934MLA4</accession>
<dbReference type="NCBIfam" id="TIGR00778">
    <property type="entry name" value="ahpD_dom"/>
    <property type="match status" value="1"/>
</dbReference>